<feature type="domain" description="CULT" evidence="6">
    <location>
        <begin position="71"/>
        <end position="203"/>
    </location>
</feature>
<dbReference type="GO" id="GO:0030970">
    <property type="term" value="P:retrograde protein transport, ER to cytosol"/>
    <property type="evidence" value="ECO:0007669"/>
    <property type="project" value="TreeGrafter"/>
</dbReference>
<feature type="signal peptide" evidence="5">
    <location>
        <begin position="1"/>
        <end position="19"/>
    </location>
</feature>
<dbReference type="PANTHER" id="PTHR15414">
    <property type="entry name" value="OS-9-RELATED"/>
    <property type="match status" value="1"/>
</dbReference>
<protein>
    <submittedName>
        <fullName evidence="8">Uncharacterized protein</fullName>
    </submittedName>
</protein>
<dbReference type="Gene3D" id="2.70.130.10">
    <property type="entry name" value="Mannose-6-phosphate receptor binding domain"/>
    <property type="match status" value="1"/>
</dbReference>
<dbReference type="SUPFAM" id="SSF50911">
    <property type="entry name" value="Mannose 6-phosphate receptor domain"/>
    <property type="match status" value="1"/>
</dbReference>
<comment type="subcellular location">
    <subcellularLocation>
        <location evidence="1">Endoplasmic reticulum</location>
    </subcellularLocation>
</comment>
<dbReference type="PANTHER" id="PTHR15414:SF0">
    <property type="entry name" value="ENDOPLASMIC RETICULUM LECTIN 1"/>
    <property type="match status" value="1"/>
</dbReference>
<dbReference type="OrthoDB" id="448954at2759"/>
<evidence type="ECO:0000256" key="5">
    <source>
        <dbReference type="SAM" id="SignalP"/>
    </source>
</evidence>
<dbReference type="GO" id="GO:0030968">
    <property type="term" value="P:endoplasmic reticulum unfolded protein response"/>
    <property type="evidence" value="ECO:0007669"/>
    <property type="project" value="InterPro"/>
</dbReference>
<keyword evidence="3" id="KW-0256">Endoplasmic reticulum</keyword>
<dbReference type="InterPro" id="IPR034750">
    <property type="entry name" value="CULT"/>
</dbReference>
<evidence type="ECO:0000313" key="9">
    <source>
        <dbReference type="Proteomes" id="UP000243579"/>
    </source>
</evidence>
<dbReference type="AlphaFoldDB" id="A0A1V9ZKZ5"/>
<dbReference type="Proteomes" id="UP000243579">
    <property type="component" value="Unassembled WGS sequence"/>
</dbReference>
<dbReference type="STRING" id="1202772.A0A1V9ZKZ5"/>
<dbReference type="Gene3D" id="2.170.150.20">
    <property type="entry name" value="Peptide methionine sulfoxide reductase"/>
    <property type="match status" value="1"/>
</dbReference>
<evidence type="ECO:0000256" key="1">
    <source>
        <dbReference type="ARBA" id="ARBA00004240"/>
    </source>
</evidence>
<dbReference type="GO" id="GO:0005788">
    <property type="term" value="C:endoplasmic reticulum lumen"/>
    <property type="evidence" value="ECO:0007669"/>
    <property type="project" value="TreeGrafter"/>
</dbReference>
<keyword evidence="9" id="KW-1185">Reference proteome</keyword>
<proteinExistence type="predicted"/>
<dbReference type="InterPro" id="IPR012913">
    <property type="entry name" value="OS9-like_dom"/>
</dbReference>
<name>A0A1V9ZKZ5_ACHHY</name>
<feature type="domain" description="MRH" evidence="7">
    <location>
        <begin position="210"/>
        <end position="330"/>
    </location>
</feature>
<evidence type="ECO:0000256" key="2">
    <source>
        <dbReference type="ARBA" id="ARBA00022729"/>
    </source>
</evidence>
<evidence type="ECO:0000256" key="4">
    <source>
        <dbReference type="ARBA" id="ARBA00023157"/>
    </source>
</evidence>
<feature type="chain" id="PRO_5012912833" evidence="5">
    <location>
        <begin position="20"/>
        <end position="399"/>
    </location>
</feature>
<reference evidence="8 9" key="1">
    <citation type="journal article" date="2014" name="Genome Biol. Evol.">
        <title>The secreted proteins of Achlya hypogyna and Thraustotheca clavata identify the ancestral oomycete secretome and reveal gene acquisitions by horizontal gene transfer.</title>
        <authorList>
            <person name="Misner I."/>
            <person name="Blouin N."/>
            <person name="Leonard G."/>
            <person name="Richards T.A."/>
            <person name="Lane C.E."/>
        </authorList>
    </citation>
    <scope>NUCLEOTIDE SEQUENCE [LARGE SCALE GENOMIC DNA]</scope>
    <source>
        <strain evidence="8 9">ATCC 48635</strain>
    </source>
</reference>
<evidence type="ECO:0000259" key="6">
    <source>
        <dbReference type="PROSITE" id="PS51788"/>
    </source>
</evidence>
<sequence length="399" mass="43908">MQTWKLALALAVAAAITGAEKSSAKAASEKVNEVALLVDGDVRASAVTDVDDKALLLGQFRPGKGKRDATSTSLRCRMCGAHLAWKNDHHAVPRENKEKAKSFRTEPSLGPQGEVMYFDGPLGDEFELAAFDTTEAVPTEASSLEDTFFRGYNWRVLTCPRCARHVGWKFTHELQEDCMKRAKRHVAPSSASAAALATLKATVDAAFGTQKCHVMPNGWWSYQVCYKTEVRQYHQVSAARSIVLTRVQEPDETRTADWSMGRFTEDRSTEKEVIHFYSGGQHCDENGQARATSVKYVCCPEQPDIVVDTIDEPALCQYNIRVCVPTLCDPSSPPDSAAKKALALAEKREMEEACVHVVASTAPTVLAQFYALLWPDTLADDSRDLAWAKSLTTITSIGR</sequence>
<comment type="caution">
    <text evidence="8">The sequence shown here is derived from an EMBL/GenBank/DDBJ whole genome shotgun (WGS) entry which is preliminary data.</text>
</comment>
<organism evidence="8 9">
    <name type="scientific">Achlya hypogyna</name>
    <name type="common">Oomycete</name>
    <name type="synonym">Protoachlya hypogyna</name>
    <dbReference type="NCBI Taxonomy" id="1202772"/>
    <lineage>
        <taxon>Eukaryota</taxon>
        <taxon>Sar</taxon>
        <taxon>Stramenopiles</taxon>
        <taxon>Oomycota</taxon>
        <taxon>Saprolegniomycetes</taxon>
        <taxon>Saprolegniales</taxon>
        <taxon>Achlyaceae</taxon>
        <taxon>Achlya</taxon>
    </lineage>
</organism>
<accession>A0A1V9ZKZ5</accession>
<evidence type="ECO:0000313" key="8">
    <source>
        <dbReference type="EMBL" id="OQR98611.1"/>
    </source>
</evidence>
<keyword evidence="2 5" id="KW-0732">Signal</keyword>
<dbReference type="PROSITE" id="PS51914">
    <property type="entry name" value="MRH"/>
    <property type="match status" value="1"/>
</dbReference>
<dbReference type="InterPro" id="IPR009011">
    <property type="entry name" value="Man6P_isomerase_rcpt-bd_dom_sf"/>
</dbReference>
<evidence type="ECO:0000259" key="7">
    <source>
        <dbReference type="PROSITE" id="PS51914"/>
    </source>
</evidence>
<dbReference type="InterPro" id="IPR044865">
    <property type="entry name" value="MRH_dom"/>
</dbReference>
<dbReference type="CDD" id="cd15777">
    <property type="entry name" value="CRBN_C_like"/>
    <property type="match status" value="1"/>
</dbReference>
<keyword evidence="4" id="KW-1015">Disulfide bond</keyword>
<dbReference type="PROSITE" id="PS51788">
    <property type="entry name" value="CULT"/>
    <property type="match status" value="1"/>
</dbReference>
<dbReference type="Pfam" id="PF07915">
    <property type="entry name" value="PRKCSH"/>
    <property type="match status" value="1"/>
</dbReference>
<evidence type="ECO:0000256" key="3">
    <source>
        <dbReference type="ARBA" id="ARBA00022824"/>
    </source>
</evidence>
<dbReference type="InterPro" id="IPR045149">
    <property type="entry name" value="OS-9-like"/>
</dbReference>
<gene>
    <name evidence="8" type="ORF">ACHHYP_08373</name>
</gene>
<dbReference type="EMBL" id="JNBR01000082">
    <property type="protein sequence ID" value="OQR98611.1"/>
    <property type="molecule type" value="Genomic_DNA"/>
</dbReference>